<organism evidence="13 14">
    <name type="scientific">Saccoglossus kowalevskii</name>
    <name type="common">Acorn worm</name>
    <dbReference type="NCBI Taxonomy" id="10224"/>
    <lineage>
        <taxon>Eukaryota</taxon>
        <taxon>Metazoa</taxon>
        <taxon>Hemichordata</taxon>
        <taxon>Enteropneusta</taxon>
        <taxon>Harrimaniidae</taxon>
        <taxon>Saccoglossus</taxon>
    </lineage>
</organism>
<comment type="function">
    <text evidence="1">May be a regulator of keratinocyte proliferation or differentiation.</text>
</comment>
<evidence type="ECO:0000256" key="2">
    <source>
        <dbReference type="ARBA" id="ARBA00004123"/>
    </source>
</evidence>
<evidence type="ECO:0000313" key="13">
    <source>
        <dbReference type="Proteomes" id="UP000694865"/>
    </source>
</evidence>
<evidence type="ECO:0000256" key="6">
    <source>
        <dbReference type="ARBA" id="ARBA00022490"/>
    </source>
</evidence>
<keyword evidence="8 11" id="KW-0175">Coiled coil</keyword>
<feature type="region of interest" description="Disordered" evidence="12">
    <location>
        <begin position="1"/>
        <end position="35"/>
    </location>
</feature>
<evidence type="ECO:0000256" key="11">
    <source>
        <dbReference type="SAM" id="Coils"/>
    </source>
</evidence>
<evidence type="ECO:0000256" key="8">
    <source>
        <dbReference type="ARBA" id="ARBA00023054"/>
    </source>
</evidence>
<accession>A0ABM0H021</accession>
<keyword evidence="9" id="KW-0539">Nucleus</keyword>
<comment type="subcellular location">
    <subcellularLocation>
        <location evidence="3">Cytoplasm</location>
    </subcellularLocation>
    <subcellularLocation>
        <location evidence="2">Nucleus</location>
    </subcellularLocation>
</comment>
<name>A0ABM0H021_SACKO</name>
<dbReference type="Proteomes" id="UP000694865">
    <property type="component" value="Unplaced"/>
</dbReference>
<feature type="coiled-coil region" evidence="11">
    <location>
        <begin position="97"/>
        <end position="277"/>
    </location>
</feature>
<evidence type="ECO:0000313" key="14">
    <source>
        <dbReference type="RefSeq" id="XP_002741209.1"/>
    </source>
</evidence>
<gene>
    <name evidence="14" type="primary">LOC100368245</name>
</gene>
<dbReference type="PANTHER" id="PTHR46822:SF1">
    <property type="entry name" value="COILED-COIL ALPHA-HELICAL ROD PROTEIN 1"/>
    <property type="match status" value="1"/>
</dbReference>
<evidence type="ECO:0000256" key="5">
    <source>
        <dbReference type="ARBA" id="ARBA00022473"/>
    </source>
</evidence>
<keyword evidence="6" id="KW-0963">Cytoplasm</keyword>
<keyword evidence="5" id="KW-0217">Developmental protein</keyword>
<evidence type="ECO:0000256" key="3">
    <source>
        <dbReference type="ARBA" id="ARBA00004496"/>
    </source>
</evidence>
<dbReference type="Pfam" id="PF07111">
    <property type="entry name" value="HCR"/>
    <property type="match status" value="1"/>
</dbReference>
<feature type="compositionally biased region" description="Polar residues" evidence="12">
    <location>
        <begin position="7"/>
        <end position="16"/>
    </location>
</feature>
<sequence length="616" mass="71256">MAAPNLNVPSYFSVPTDSKRLDLQPPSSFERLSSTDPYHSLADATKKILDLKVENQKLREARQATLNKAEQEIKATIDLHHSGRPSELQLHQSNDVIARQASEIAQLKVELKFLQEQHARELRESYEKKTRQELEHSRSILELESQMKMSENMYQKELAQLKLCYGNKKEETEATVSQLQRELESRKSQYHRDIEELQNRVGKKEADYDRFLQQLQQQLSVKESEIEGLQSKVSQLKTYIGDAIPSTTTTSAWKLEKQNFEKKLQGLQKNNDNMQSSTQYLNIRLTSLNEILTIQENELSKSKTDQADSNQRKQNLLNKWREKVFSLLVQQKSQDIVSKKDYSNYKLQLNKLEEELSSCQNECSMLQHTVRDKDAQLQMEKSQNKSLQEELSSLQEVAAVLDCKLEESEQLVGELKDFVMSVSERNRELENTLQTAITKMLSYEKRIDFANGRLRMLQGLIARRETVYKMKIEELTNEEEDDGGLVQQPPVSALSAPSSLKEDQLSKELQRVTAERDRLAVQIQEDNEIIQQQVNKAKQKFEKQLQDSLRTIEEQKTLLQEKSRKISQLSEQLTDAENENQEAKETIESLKTNLAKEQVSMNKGKNMTFSHVLQNA</sequence>
<feature type="coiled-coil region" evidence="11">
    <location>
        <begin position="502"/>
        <end position="600"/>
    </location>
</feature>
<evidence type="ECO:0000256" key="1">
    <source>
        <dbReference type="ARBA" id="ARBA00003936"/>
    </source>
</evidence>
<dbReference type="RefSeq" id="XP_002741209.1">
    <property type="nucleotide sequence ID" value="XM_002741163.2"/>
</dbReference>
<evidence type="ECO:0000256" key="10">
    <source>
        <dbReference type="ARBA" id="ARBA00031932"/>
    </source>
</evidence>
<reference evidence="14" key="1">
    <citation type="submission" date="2025-08" db="UniProtKB">
        <authorList>
            <consortium name="RefSeq"/>
        </authorList>
    </citation>
    <scope>IDENTIFICATION</scope>
    <source>
        <tissue evidence="14">Testes</tissue>
    </source>
</reference>
<feature type="coiled-coil region" evidence="11">
    <location>
        <begin position="41"/>
        <end position="68"/>
    </location>
</feature>
<feature type="coiled-coil region" evidence="11">
    <location>
        <begin position="342"/>
        <end position="446"/>
    </location>
</feature>
<feature type="compositionally biased region" description="Polar residues" evidence="12">
    <location>
        <begin position="25"/>
        <end position="35"/>
    </location>
</feature>
<evidence type="ECO:0000256" key="9">
    <source>
        <dbReference type="ARBA" id="ARBA00023242"/>
    </source>
</evidence>
<dbReference type="GeneID" id="100368245"/>
<evidence type="ECO:0000256" key="12">
    <source>
        <dbReference type="SAM" id="MobiDB-lite"/>
    </source>
</evidence>
<keyword evidence="7" id="KW-0221">Differentiation</keyword>
<dbReference type="InterPro" id="IPR009800">
    <property type="entry name" value="HCR"/>
</dbReference>
<evidence type="ECO:0000256" key="4">
    <source>
        <dbReference type="ARBA" id="ARBA00016468"/>
    </source>
</evidence>
<evidence type="ECO:0000256" key="7">
    <source>
        <dbReference type="ARBA" id="ARBA00022782"/>
    </source>
</evidence>
<keyword evidence="13" id="KW-1185">Reference proteome</keyword>
<protein>
    <recommendedName>
        <fullName evidence="4">Coiled-coil alpha-helical rod protein 1</fullName>
    </recommendedName>
    <alternativeName>
        <fullName evidence="10">Alpha-helical coiled-coil rod protein</fullName>
    </alternativeName>
</protein>
<dbReference type="PANTHER" id="PTHR46822">
    <property type="entry name" value="COILED-COIL ALPHA-HELICAL ROD PROTEIN 1"/>
    <property type="match status" value="1"/>
</dbReference>
<proteinExistence type="predicted"/>